<gene>
    <name evidence="11" type="ORF">H1Rhizo25566_000001</name>
</gene>
<dbReference type="EMBL" id="MN035925">
    <property type="protein sequence ID" value="QDH90982.1"/>
    <property type="molecule type" value="Genomic_RNA"/>
</dbReference>
<evidence type="ECO:0000313" key="11">
    <source>
        <dbReference type="EMBL" id="QDH90982.1"/>
    </source>
</evidence>
<keyword evidence="4" id="KW-0548">Nucleotidyltransferase</keyword>
<keyword evidence="6" id="KW-0693">Viral RNA replication</keyword>
<evidence type="ECO:0000256" key="5">
    <source>
        <dbReference type="ARBA" id="ARBA00022741"/>
    </source>
</evidence>
<evidence type="ECO:0000256" key="1">
    <source>
        <dbReference type="ARBA" id="ARBA00012494"/>
    </source>
</evidence>
<comment type="cofactor">
    <cofactor evidence="9">
        <name>Mg(2+)</name>
        <dbReference type="ChEBI" id="CHEBI:18420"/>
    </cofactor>
    <text evidence="9">Binds 2 Mg(2+) per subunit.</text>
</comment>
<organism evidence="11">
    <name type="scientific">Leviviridae sp</name>
    <dbReference type="NCBI Taxonomy" id="2027243"/>
    <lineage>
        <taxon>Viruses</taxon>
        <taxon>Riboviria</taxon>
        <taxon>Orthornavirae</taxon>
        <taxon>Lenarviricota</taxon>
        <taxon>Leviviricetes</taxon>
        <taxon>Norzivirales</taxon>
        <taxon>Fiersviridae</taxon>
    </lineage>
</organism>
<evidence type="ECO:0000256" key="7">
    <source>
        <dbReference type="ARBA" id="ARBA00030248"/>
    </source>
</evidence>
<evidence type="ECO:0000256" key="8">
    <source>
        <dbReference type="ARBA" id="ARBA00048744"/>
    </source>
</evidence>
<dbReference type="Pfam" id="PF03431">
    <property type="entry name" value="RNA_replicase_B"/>
    <property type="match status" value="2"/>
</dbReference>
<evidence type="ECO:0000256" key="6">
    <source>
        <dbReference type="ARBA" id="ARBA00022953"/>
    </source>
</evidence>
<keyword evidence="3" id="KW-0808">Transferase</keyword>
<reference evidence="11" key="1">
    <citation type="submission" date="2019-05" db="EMBL/GenBank/DDBJ databases">
        <title>Metatranscriptomic reconstruction reveals RNA viruses with the potential to shape carbon cycling in soil.</title>
        <authorList>
            <person name="Starr E.P."/>
            <person name="Nuccio E."/>
            <person name="Pett-Ridge J."/>
            <person name="Banfield J.F."/>
            <person name="Firestone M.K."/>
        </authorList>
    </citation>
    <scope>NUCLEOTIDE SEQUENCE</scope>
    <source>
        <strain evidence="11">H1_Rhizo_25_scaffold_566</strain>
    </source>
</reference>
<sequence length="629" mass="71548">MLEFYTQLHERLIIDVAESYGSLAVKQESTRDVAVLRRRVRSEGLSFLTKALPKLGKALDKALSQGTIFAPEGFEKKRSRTTPKFLGWLFELVFSEQGKELCNALPRAIRDLRQILYISYKLEVPYTKSQEYELLEAFKSTDSGLPDHIADDSILDHARNFITNVFGSLDPLDILPKHGPGTVATGEKNHRKHRFRRLYSSIERCYPFTGYFVYGMDHLATEPEYVEGLQVFEAGTAKVVLVPKDSRGPRIISCEPLEYQWIQGGLGGAIMRHLESNSWTKGHVNFTDQYVNGRLALSGSKGGRWVTLDMKEASDRVSVALVTNLFRNVPHLLECLLATRTPATRLPNGDVVHMKKFAPMGSSLCFPIESIVFMALGVGVLLHEKTHNQPLVSRQHAASVYRDRMKKVAKRLFVYGDDIIARREDYPHLLQYYPKVGLMFNTDKCCTHGSFRESCGVDAYKGIDVTPLRLKKVWMAGRYHSPQTALSYVSFSNEAYARGLHRVASLVSGAVEQVYGRLPILSEKPVLEPHIFDGVRYKDLLVQYGALVWIRPYSYACPHLKSKRYRYNADLQRLEVRVHQAVPRDILVAADDWSMVLRRLTMPTKRNDPGLFTLTRSVTLKRVWLAYQN</sequence>
<feature type="binding site" evidence="9">
    <location>
        <position position="417"/>
    </location>
    <ligand>
        <name>Mg(2+)</name>
        <dbReference type="ChEBI" id="CHEBI:18420"/>
        <label>2</label>
    </ligand>
</feature>
<dbReference type="GO" id="GO:0039694">
    <property type="term" value="P:viral RNA genome replication"/>
    <property type="evidence" value="ECO:0007669"/>
    <property type="project" value="InterPro"/>
</dbReference>
<protein>
    <recommendedName>
        <fullName evidence="1">RNA-directed RNA polymerase</fullName>
        <ecNumber evidence="1">2.7.7.48</ecNumber>
    </recommendedName>
    <alternativeName>
        <fullName evidence="7">RNA replicase beta chain</fullName>
    </alternativeName>
</protein>
<keyword evidence="9" id="KW-0460">Magnesium</keyword>
<dbReference type="InterPro" id="IPR043502">
    <property type="entry name" value="DNA/RNA_pol_sf"/>
</dbReference>
<dbReference type="InterPro" id="IPR005093">
    <property type="entry name" value="RNArep_beta"/>
</dbReference>
<proteinExistence type="predicted"/>
<comment type="catalytic activity">
    <reaction evidence="8">
        <text>RNA(n) + a ribonucleoside 5'-triphosphate = RNA(n+1) + diphosphate</text>
        <dbReference type="Rhea" id="RHEA:21248"/>
        <dbReference type="Rhea" id="RHEA-COMP:14527"/>
        <dbReference type="Rhea" id="RHEA-COMP:17342"/>
        <dbReference type="ChEBI" id="CHEBI:33019"/>
        <dbReference type="ChEBI" id="CHEBI:61557"/>
        <dbReference type="ChEBI" id="CHEBI:140395"/>
        <dbReference type="EC" id="2.7.7.48"/>
    </reaction>
</comment>
<evidence type="ECO:0000256" key="4">
    <source>
        <dbReference type="ARBA" id="ARBA00022695"/>
    </source>
</evidence>
<accession>A0A514DBJ2</accession>
<dbReference type="SUPFAM" id="SSF56672">
    <property type="entry name" value="DNA/RNA polymerases"/>
    <property type="match status" value="1"/>
</dbReference>
<name>A0A514DBJ2_9VIRU</name>
<keyword evidence="5" id="KW-0547">Nucleotide-binding</keyword>
<dbReference type="EC" id="2.7.7.48" evidence="1"/>
<dbReference type="GO" id="GO:0000166">
    <property type="term" value="F:nucleotide binding"/>
    <property type="evidence" value="ECO:0007669"/>
    <property type="project" value="UniProtKB-KW"/>
</dbReference>
<evidence type="ECO:0000256" key="3">
    <source>
        <dbReference type="ARBA" id="ARBA00022679"/>
    </source>
</evidence>
<feature type="binding site" evidence="9">
    <location>
        <position position="418"/>
    </location>
    <ligand>
        <name>Mg(2+)</name>
        <dbReference type="ChEBI" id="CHEBI:18420"/>
        <label>2</label>
    </ligand>
</feature>
<evidence type="ECO:0000256" key="9">
    <source>
        <dbReference type="PIRSR" id="PIRSR605093-1"/>
    </source>
</evidence>
<keyword evidence="9" id="KW-0479">Metal-binding</keyword>
<feature type="domain" description="RdRp catalytic" evidence="10">
    <location>
        <begin position="294"/>
        <end position="449"/>
    </location>
</feature>
<dbReference type="GO" id="GO:0046872">
    <property type="term" value="F:metal ion binding"/>
    <property type="evidence" value="ECO:0007669"/>
    <property type="project" value="UniProtKB-KW"/>
</dbReference>
<keyword evidence="2 11" id="KW-0696">RNA-directed RNA polymerase</keyword>
<feature type="binding site" evidence="9">
    <location>
        <position position="309"/>
    </location>
    <ligand>
        <name>Mg(2+)</name>
        <dbReference type="ChEBI" id="CHEBI:18420"/>
        <label>2</label>
    </ligand>
</feature>
<dbReference type="InterPro" id="IPR007096">
    <property type="entry name" value="RNA-dir_Rpol_cat_phage"/>
</dbReference>
<dbReference type="GO" id="GO:0003968">
    <property type="term" value="F:RNA-directed RNA polymerase activity"/>
    <property type="evidence" value="ECO:0007669"/>
    <property type="project" value="UniProtKB-KW"/>
</dbReference>
<evidence type="ECO:0000256" key="2">
    <source>
        <dbReference type="ARBA" id="ARBA00022484"/>
    </source>
</evidence>
<dbReference type="PROSITE" id="PS50522">
    <property type="entry name" value="RDRP_PHAGE"/>
    <property type="match status" value="1"/>
</dbReference>
<evidence type="ECO:0000259" key="10">
    <source>
        <dbReference type="PROSITE" id="PS50522"/>
    </source>
</evidence>